<sequence length="1075" mass="117094">MKKILFLLLIITNAFLWGQGGQAEYKIELYGLNYSVNEGVKNSTTSHVLIEVVYSDNSKETLYYRDIDRKGDNENNWGMNPPRISSKLPISIHTEGFVNFRTGTDAEYDQYDAINICNETNYNVDTHTPRMSWISFKMKAMPIHTLVSLTDAGTPNTFLPSDDKVNLYAKQGFATNLYHYQYSLDNVTWIDIDPALSTLNKLSISAKDLFGANYSQYVGRNIYFRVASCLSNGVYQSASSPVVLTITQSAPHLPTSSVTPTKCFDTTDGTATLNFDRTLLVGETLKISLVNTVTGAAVLNQDVTTNLQTSTSYTLQNLPPGVYKLDLLGTYKGEPIYTDASTHTVSFEITKPTPVIFDSPSKTDVFCFQGNDGIINLTASGGQNQFQYSVTKDGQSFLDWTNFDNGNNASIQGLSAGTYKIKVRDTNLCIAKEPNNSSVEKEITVTITQPSAPISLPNADIEVVQPTGYSLSNGYISVRVTGGTPNADGSYNFEWRKDTPTGTIISTGIITDNINNPYTIKLANLTAGKYYLTVKDKNYTSATSELRNCGIISQEFIVTQPDPLVATIEVEKPISCNIANNYPSKLDLDNNGIPDEAEDGNLKAVVTGGVGAYSYQWQIFTGGIFQNIPGETQPILNNRSAGIYKVLVHDVNNNMTDAEHTFVYPPQLAISLSANTISCYNQSSGMVSVNTTGGTGNYSYEWSTGDTNATVTGLTGGNYFVLVSDSKNCKIKGNVQVEQPDQIIITDISVKNPVCFGASNGEIKTVISGGKAPYTILWSNGVTGTENTGISAGDYTVTVTDVNGCSSTKQYTLVDPAQRRVDLGADVTLCLGDTKTYNVKIDDDGATYEWKDQNGNVIGTSSEITLSTVGTYTVLITDSKGCIATDSVTIKNSLEVLDPQFMLATHAYSEATVVLVNTSPTKPQAVEWIIPNNNNIQVINKTNDYLELKFLTTGSYEIGLKGIQGDCVKTFYKNVVVEENNSGVNLTSAKATNITEFNILPNPNNGIFQVLVGLGKEESIKIRILDMVSHEVFPSITQPQATYFVVPFSASIPAGMYLVILETGDEVMVKRMIVK</sequence>
<dbReference type="HOGENOM" id="CLU_292186_0_0_10"/>
<proteinExistence type="predicted"/>
<evidence type="ECO:0000313" key="2">
    <source>
        <dbReference type="EMBL" id="EKB56727.1"/>
    </source>
</evidence>
<dbReference type="InterPro" id="IPR026444">
    <property type="entry name" value="Secre_tail"/>
</dbReference>
<name>K1LXD8_9FLAO</name>
<accession>K1LXD8</accession>
<organism evidence="2 3">
    <name type="scientific">Bergeyella zoohelcum ATCC 43767</name>
    <dbReference type="NCBI Taxonomy" id="883096"/>
    <lineage>
        <taxon>Bacteria</taxon>
        <taxon>Pseudomonadati</taxon>
        <taxon>Bacteroidota</taxon>
        <taxon>Flavobacteriia</taxon>
        <taxon>Flavobacteriales</taxon>
        <taxon>Weeksellaceae</taxon>
        <taxon>Bergeyella</taxon>
    </lineage>
</organism>
<dbReference type="eggNOG" id="COG3209">
    <property type="taxonomic scope" value="Bacteria"/>
</dbReference>
<dbReference type="STRING" id="883096.HMPREF9699_01456"/>
<dbReference type="NCBIfam" id="TIGR04183">
    <property type="entry name" value="Por_Secre_tail"/>
    <property type="match status" value="1"/>
</dbReference>
<protein>
    <recommendedName>
        <fullName evidence="4">Secretion system C-terminal sorting domain-containing protein</fullName>
    </recommendedName>
</protein>
<dbReference type="Proteomes" id="UP000006085">
    <property type="component" value="Unassembled WGS sequence"/>
</dbReference>
<keyword evidence="1" id="KW-0732">Signal</keyword>
<dbReference type="Gene3D" id="2.40.10.10">
    <property type="entry name" value="Trypsin-like serine proteases"/>
    <property type="match status" value="1"/>
</dbReference>
<dbReference type="InterPro" id="IPR043504">
    <property type="entry name" value="Peptidase_S1_PA_chymotrypsin"/>
</dbReference>
<evidence type="ECO:0000256" key="1">
    <source>
        <dbReference type="ARBA" id="ARBA00022729"/>
    </source>
</evidence>
<keyword evidence="3" id="KW-1185">Reference proteome</keyword>
<gene>
    <name evidence="2" type="ORF">HMPREF9699_01456</name>
</gene>
<dbReference type="RefSeq" id="WP_002663693.1">
    <property type="nucleotide sequence ID" value="NZ_JH932293.1"/>
</dbReference>
<dbReference type="InterPro" id="IPR025667">
    <property type="entry name" value="SprB_repeat"/>
</dbReference>
<comment type="caution">
    <text evidence="2">The sequence shown here is derived from an EMBL/GenBank/DDBJ whole genome shotgun (WGS) entry which is preliminary data.</text>
</comment>
<dbReference type="AlphaFoldDB" id="K1LXD8"/>
<reference evidence="2 3" key="1">
    <citation type="submission" date="2012-07" db="EMBL/GenBank/DDBJ databases">
        <title>The Genome Sequence of Bergeyella zoohelcum ATCC 43767.</title>
        <authorList>
            <consortium name="The Broad Institute Genome Sequencing Platform"/>
            <person name="Earl A."/>
            <person name="Ward D."/>
            <person name="Feldgarden M."/>
            <person name="Gevers D."/>
            <person name="Huys G."/>
            <person name="Walker B."/>
            <person name="Young S.K."/>
            <person name="Zeng Q."/>
            <person name="Gargeya S."/>
            <person name="Fitzgerald M."/>
            <person name="Haas B."/>
            <person name="Abouelleil A."/>
            <person name="Alvarado L."/>
            <person name="Arachchi H.M."/>
            <person name="Berlin A.M."/>
            <person name="Chapman S.B."/>
            <person name="Goldberg J."/>
            <person name="Griggs A."/>
            <person name="Gujja S."/>
            <person name="Hansen M."/>
            <person name="Howarth C."/>
            <person name="Imamovic A."/>
            <person name="Larimer J."/>
            <person name="McCowen C."/>
            <person name="Montmayeur A."/>
            <person name="Murphy C."/>
            <person name="Neiman D."/>
            <person name="Pearson M."/>
            <person name="Priest M."/>
            <person name="Roberts A."/>
            <person name="Saif S."/>
            <person name="Shea T."/>
            <person name="Sisk P."/>
            <person name="Sykes S."/>
            <person name="Wortman J."/>
            <person name="Nusbaum C."/>
            <person name="Birren B."/>
        </authorList>
    </citation>
    <scope>NUCLEOTIDE SEQUENCE [LARGE SCALE GENOMIC DNA]</scope>
    <source>
        <strain evidence="2 3">ATCC 43767</strain>
    </source>
</reference>
<evidence type="ECO:0008006" key="4">
    <source>
        <dbReference type="Google" id="ProtNLM"/>
    </source>
</evidence>
<evidence type="ECO:0000313" key="3">
    <source>
        <dbReference type="Proteomes" id="UP000006085"/>
    </source>
</evidence>
<dbReference type="Pfam" id="PF13573">
    <property type="entry name" value="SprB"/>
    <property type="match status" value="3"/>
</dbReference>
<dbReference type="EMBL" id="AGYA01000025">
    <property type="protein sequence ID" value="EKB56727.1"/>
    <property type="molecule type" value="Genomic_DNA"/>
</dbReference>
<dbReference type="OrthoDB" id="7794186at2"/>
<dbReference type="Gene3D" id="2.60.40.740">
    <property type="match status" value="1"/>
</dbReference>